<dbReference type="PANTHER" id="PTHR35091:SF2">
    <property type="entry name" value="FLAGELLAR PROTEIN FLIL"/>
    <property type="match status" value="1"/>
</dbReference>
<organism evidence="11 12">
    <name type="scientific">Vagococcus penaei</name>
    <dbReference type="NCBI Taxonomy" id="633807"/>
    <lineage>
        <taxon>Bacteria</taxon>
        <taxon>Bacillati</taxon>
        <taxon>Bacillota</taxon>
        <taxon>Bacilli</taxon>
        <taxon>Lactobacillales</taxon>
        <taxon>Enterococcaceae</taxon>
        <taxon>Vagococcus</taxon>
    </lineage>
</organism>
<name>A0A1Q2D8C7_9ENTE</name>
<feature type="transmembrane region" description="Helical" evidence="10">
    <location>
        <begin position="21"/>
        <end position="45"/>
    </location>
</feature>
<keyword evidence="4 10" id="KW-1003">Cell membrane</keyword>
<evidence type="ECO:0000256" key="7">
    <source>
        <dbReference type="ARBA" id="ARBA00022779"/>
    </source>
</evidence>
<dbReference type="InterPro" id="IPR005503">
    <property type="entry name" value="FliL"/>
</dbReference>
<dbReference type="STRING" id="633807.BW732_10400"/>
<evidence type="ECO:0000256" key="5">
    <source>
        <dbReference type="ARBA" id="ARBA00022500"/>
    </source>
</evidence>
<keyword evidence="6 10" id="KW-0812">Transmembrane</keyword>
<keyword evidence="5 10" id="KW-0145">Chemotaxis</keyword>
<dbReference type="GO" id="GO:0071978">
    <property type="term" value="P:bacterial-type flagellum-dependent swarming motility"/>
    <property type="evidence" value="ECO:0007669"/>
    <property type="project" value="TreeGrafter"/>
</dbReference>
<dbReference type="RefSeq" id="WP_077276658.1">
    <property type="nucleotide sequence ID" value="NZ_CP019609.1"/>
</dbReference>
<keyword evidence="7 10" id="KW-0283">Flagellar rotation</keyword>
<dbReference type="EMBL" id="CP019609">
    <property type="protein sequence ID" value="AQP54571.1"/>
    <property type="molecule type" value="Genomic_DNA"/>
</dbReference>
<dbReference type="PANTHER" id="PTHR35091">
    <property type="entry name" value="FLAGELLAR PROTEIN FLIL"/>
    <property type="match status" value="1"/>
</dbReference>
<dbReference type="GO" id="GO:0006935">
    <property type="term" value="P:chemotaxis"/>
    <property type="evidence" value="ECO:0007669"/>
    <property type="project" value="UniProtKB-KW"/>
</dbReference>
<comment type="similarity">
    <text evidence="3 10">Belongs to the FliL family.</text>
</comment>
<evidence type="ECO:0000256" key="2">
    <source>
        <dbReference type="ARBA" id="ARBA00004162"/>
    </source>
</evidence>
<gene>
    <name evidence="11" type="ORF">BW732_10400</name>
</gene>
<dbReference type="Proteomes" id="UP000188246">
    <property type="component" value="Chromosome"/>
</dbReference>
<evidence type="ECO:0000256" key="6">
    <source>
        <dbReference type="ARBA" id="ARBA00022692"/>
    </source>
</evidence>
<dbReference type="Pfam" id="PF03748">
    <property type="entry name" value="FliL"/>
    <property type="match status" value="1"/>
</dbReference>
<keyword evidence="9 10" id="KW-0472">Membrane</keyword>
<evidence type="ECO:0000256" key="10">
    <source>
        <dbReference type="RuleBase" id="RU364125"/>
    </source>
</evidence>
<dbReference type="GO" id="GO:0005886">
    <property type="term" value="C:plasma membrane"/>
    <property type="evidence" value="ECO:0007669"/>
    <property type="project" value="UniProtKB-SubCell"/>
</dbReference>
<proteinExistence type="inferred from homology"/>
<dbReference type="OrthoDB" id="2296561at2"/>
<keyword evidence="8 10" id="KW-1133">Transmembrane helix</keyword>
<evidence type="ECO:0000313" key="11">
    <source>
        <dbReference type="EMBL" id="AQP54571.1"/>
    </source>
</evidence>
<evidence type="ECO:0000256" key="9">
    <source>
        <dbReference type="ARBA" id="ARBA00023136"/>
    </source>
</evidence>
<evidence type="ECO:0000256" key="4">
    <source>
        <dbReference type="ARBA" id="ARBA00022475"/>
    </source>
</evidence>
<dbReference type="GO" id="GO:0009425">
    <property type="term" value="C:bacterial-type flagellum basal body"/>
    <property type="evidence" value="ECO:0007669"/>
    <property type="project" value="InterPro"/>
</dbReference>
<evidence type="ECO:0000256" key="1">
    <source>
        <dbReference type="ARBA" id="ARBA00002254"/>
    </source>
</evidence>
<evidence type="ECO:0000256" key="8">
    <source>
        <dbReference type="ARBA" id="ARBA00022989"/>
    </source>
</evidence>
<reference evidence="11 12" key="1">
    <citation type="journal article" date="2010" name="Int. J. Syst. Evol. Microbiol.">
        <title>Vagococcus penaei sp. nov., isolated from spoilage microbiota of cooked shrimp (Penaeus vannamei).</title>
        <authorList>
            <person name="Jaffres E."/>
            <person name="Prevost H."/>
            <person name="Rossero A."/>
            <person name="Joffraud J.J."/>
            <person name="Dousset X."/>
        </authorList>
    </citation>
    <scope>NUCLEOTIDE SEQUENCE [LARGE SCALE GENOMIC DNA]</scope>
    <source>
        <strain evidence="11 12">CD276</strain>
    </source>
</reference>
<sequence length="167" mass="18199">MKKKNVDETVKEDKKPKSKTPLLIIIVLVVGLVAATGGTVIGNLLTHKTAVKEVSQNKNSKIANDAVTVPLDEFLTNLAKGEKGQSPYIKIQLSLLAENEDEAKAIEKNKDVIRDSVVNVLRKKQSESILNDAKGIESLKEELKGTINEAVGSELVKEVFITNLVIQ</sequence>
<keyword evidence="12" id="KW-1185">Reference proteome</keyword>
<comment type="subcellular location">
    <subcellularLocation>
        <location evidence="2">Cell membrane</location>
        <topology evidence="2">Single-pass membrane protein</topology>
    </subcellularLocation>
</comment>
<dbReference type="KEGG" id="vpi:BW732_10400"/>
<evidence type="ECO:0000313" key="12">
    <source>
        <dbReference type="Proteomes" id="UP000188246"/>
    </source>
</evidence>
<comment type="function">
    <text evidence="1 10">Controls the rotational direction of flagella during chemotaxis.</text>
</comment>
<accession>A0A1Q2D8C7</accession>
<evidence type="ECO:0000256" key="3">
    <source>
        <dbReference type="ARBA" id="ARBA00008281"/>
    </source>
</evidence>
<dbReference type="AlphaFoldDB" id="A0A1Q2D8C7"/>
<protein>
    <recommendedName>
        <fullName evidence="10">Flagellar protein FliL</fullName>
    </recommendedName>
</protein>